<dbReference type="RefSeq" id="XP_013754522.1">
    <property type="nucleotide sequence ID" value="XM_013899068.1"/>
</dbReference>
<evidence type="ECO:0000256" key="2">
    <source>
        <dbReference type="SAM" id="MobiDB-lite"/>
    </source>
</evidence>
<evidence type="ECO:0000313" key="4">
    <source>
        <dbReference type="Proteomes" id="UP000054408"/>
    </source>
</evidence>
<feature type="compositionally biased region" description="Basic and acidic residues" evidence="2">
    <location>
        <begin position="337"/>
        <end position="350"/>
    </location>
</feature>
<protein>
    <submittedName>
        <fullName evidence="3">Uncharacterized protein</fullName>
    </submittedName>
</protein>
<dbReference type="GO" id="GO:0008017">
    <property type="term" value="F:microtubule binding"/>
    <property type="evidence" value="ECO:0007669"/>
    <property type="project" value="InterPro"/>
</dbReference>
<evidence type="ECO:0000256" key="1">
    <source>
        <dbReference type="ARBA" id="ARBA00008738"/>
    </source>
</evidence>
<dbReference type="OrthoDB" id="365640at2759"/>
<dbReference type="PANTHER" id="PTHR31516:SF17">
    <property type="entry name" value="STABILIZER OF AXONEMAL MICROTUBULES 2"/>
    <property type="match status" value="1"/>
</dbReference>
<gene>
    <name evidence="3" type="ORF">AMSG_08746</name>
</gene>
<proteinExistence type="inferred from homology"/>
<comment type="similarity">
    <text evidence="1">Belongs to the FAM154 family.</text>
</comment>
<feature type="compositionally biased region" description="Basic and acidic residues" evidence="2">
    <location>
        <begin position="123"/>
        <end position="136"/>
    </location>
</feature>
<dbReference type="Proteomes" id="UP000054408">
    <property type="component" value="Unassembled WGS sequence"/>
</dbReference>
<reference evidence="3 4" key="1">
    <citation type="submission" date="2010-05" db="EMBL/GenBank/DDBJ databases">
        <title>The Genome Sequence of Thecamonas trahens ATCC 50062.</title>
        <authorList>
            <consortium name="The Broad Institute Genome Sequencing Platform"/>
            <person name="Russ C."/>
            <person name="Cuomo C."/>
            <person name="Shea T."/>
            <person name="Young S.K."/>
            <person name="Zeng Q."/>
            <person name="Koehrsen M."/>
            <person name="Haas B."/>
            <person name="Borodovsky M."/>
            <person name="Guigo R."/>
            <person name="Alvarado L."/>
            <person name="Berlin A."/>
            <person name="Bochicchio J."/>
            <person name="Borenstein D."/>
            <person name="Chapman S."/>
            <person name="Chen Z."/>
            <person name="Freedman E."/>
            <person name="Gellesch M."/>
            <person name="Goldberg J."/>
            <person name="Griggs A."/>
            <person name="Gujja S."/>
            <person name="Heilman E."/>
            <person name="Heiman D."/>
            <person name="Hepburn T."/>
            <person name="Howarth C."/>
            <person name="Jen D."/>
            <person name="Larson L."/>
            <person name="Mehta T."/>
            <person name="Park D."/>
            <person name="Pearson M."/>
            <person name="Roberts A."/>
            <person name="Saif S."/>
            <person name="Shenoy N."/>
            <person name="Sisk P."/>
            <person name="Stolte C."/>
            <person name="Sykes S."/>
            <person name="Thomson T."/>
            <person name="Walk T."/>
            <person name="White J."/>
            <person name="Yandava C."/>
            <person name="Burger G."/>
            <person name="Gray M.W."/>
            <person name="Holland P.W.H."/>
            <person name="King N."/>
            <person name="Lang F.B.F."/>
            <person name="Roger A.J."/>
            <person name="Ruiz-Trillo I."/>
            <person name="Lander E."/>
            <person name="Nusbaum C."/>
        </authorList>
    </citation>
    <scope>NUCLEOTIDE SEQUENCE [LARGE SCALE GENOMIC DNA]</scope>
    <source>
        <strain evidence="3 4">ATCC 50062</strain>
    </source>
</reference>
<dbReference type="STRING" id="461836.A0A0L0DPA7"/>
<dbReference type="GeneID" id="25567366"/>
<feature type="region of interest" description="Disordered" evidence="2">
    <location>
        <begin position="408"/>
        <end position="435"/>
    </location>
</feature>
<keyword evidence="4" id="KW-1185">Reference proteome</keyword>
<organism evidence="3 4">
    <name type="scientific">Thecamonas trahens ATCC 50062</name>
    <dbReference type="NCBI Taxonomy" id="461836"/>
    <lineage>
        <taxon>Eukaryota</taxon>
        <taxon>Apusozoa</taxon>
        <taxon>Apusomonadida</taxon>
        <taxon>Apusomonadidae</taxon>
        <taxon>Thecamonas</taxon>
    </lineage>
</organism>
<name>A0A0L0DPA7_THETB</name>
<dbReference type="InterPro" id="IPR033336">
    <property type="entry name" value="SAXO1/2"/>
</dbReference>
<accession>A0A0L0DPA7</accession>
<dbReference type="GO" id="GO:0005856">
    <property type="term" value="C:cytoskeleton"/>
    <property type="evidence" value="ECO:0007669"/>
    <property type="project" value="TreeGrafter"/>
</dbReference>
<dbReference type="eggNOG" id="ENOG502S8GP">
    <property type="taxonomic scope" value="Eukaryota"/>
</dbReference>
<feature type="compositionally biased region" description="Basic and acidic residues" evidence="2">
    <location>
        <begin position="426"/>
        <end position="435"/>
    </location>
</feature>
<feature type="region of interest" description="Disordered" evidence="2">
    <location>
        <begin position="115"/>
        <end position="165"/>
    </location>
</feature>
<feature type="region of interest" description="Disordered" evidence="2">
    <location>
        <begin position="330"/>
        <end position="382"/>
    </location>
</feature>
<dbReference type="EMBL" id="GL349480">
    <property type="protein sequence ID" value="KNC53258.1"/>
    <property type="molecule type" value="Genomic_DNA"/>
</dbReference>
<dbReference type="Pfam" id="PF05217">
    <property type="entry name" value="SAXO1-2"/>
    <property type="match status" value="1"/>
</dbReference>
<dbReference type="PANTHER" id="PTHR31516">
    <property type="entry name" value="STABILIZER OF AXONEMAL MICROTUBULES 2"/>
    <property type="match status" value="1"/>
</dbReference>
<evidence type="ECO:0000313" key="3">
    <source>
        <dbReference type="EMBL" id="KNC53258.1"/>
    </source>
</evidence>
<sequence length="435" mass="48226">MSEEQCICNVCTCGMHKCPVPTHQTTHYDPNDLLSEYKRDYPAWPVSARQQAGPRRDYVPNSHIPFTGETSNRADFVPHKIEPVHAAGPRRDYVPNSVPFEGESTQHADFPKYGQDAYAHSQPHGDAHSGRPRESIPFEGTTTNRSDFVPLPITPVRASGPQREYVPNNIPFEGESMAHKDFPRYDSSAYARAAPQGGPMAAARESIPFEGETTSRRDFVAHPVTPMRAAGPRRDYVPNSVPFEGESTQHADFPKYGQGAYARPSTAGASGPVAREHIPFTGETSNRADFVPHKIEPVHAAGPRRDYVPNSVPFEGESTQHADFPKYGQDAYAHSQPHGDAHSGRPRESIPFEGTTTNRSDFVPLPITPVRASGPQREYVPNNIPFEGESMAHTSYRPYEIDVCPATMLPPHQPAPDGHTYYSNQEVERVSPRKR</sequence>
<dbReference type="AlphaFoldDB" id="A0A0L0DPA7"/>
<dbReference type="OMA" id="PRCICEI"/>